<organism evidence="5 6">
    <name type="scientific">Sphingomonas phage Scott</name>
    <dbReference type="NCBI Taxonomy" id="2282912"/>
    <lineage>
        <taxon>Viruses</taxon>
        <taxon>Duplodnaviria</taxon>
        <taxon>Heunggongvirae</taxon>
        <taxon>Uroviricota</taxon>
        <taxon>Caudoviricetes</taxon>
        <taxon>Autographivirales</taxon>
        <taxon>Autonotataviridae</taxon>
        <taxon>Scottvirus</taxon>
        <taxon>Scottvirus scott</taxon>
    </lineage>
</organism>
<keyword evidence="3" id="KW-0946">Virion</keyword>
<name>A0A346FDC1_9CAUD</name>
<dbReference type="Proteomes" id="UP000260554">
    <property type="component" value="Segment"/>
</dbReference>
<evidence type="ECO:0000313" key="6">
    <source>
        <dbReference type="Proteomes" id="UP000260554"/>
    </source>
</evidence>
<proteinExistence type="predicted"/>
<evidence type="ECO:0000313" key="5">
    <source>
        <dbReference type="EMBL" id="AXN53735.1"/>
    </source>
</evidence>
<evidence type="ECO:0000256" key="2">
    <source>
        <dbReference type="ARBA" id="ARBA00022732"/>
    </source>
</evidence>
<accession>A0A346FDC1</accession>
<protein>
    <submittedName>
        <fullName evidence="5">Tail fiber protein</fullName>
    </submittedName>
</protein>
<dbReference type="GO" id="GO:0098015">
    <property type="term" value="C:virus tail"/>
    <property type="evidence" value="ECO:0007669"/>
    <property type="project" value="UniProtKB-KW"/>
</dbReference>
<gene>
    <name evidence="5" type="ORF">SPS_24</name>
</gene>
<evidence type="ECO:0000256" key="1">
    <source>
        <dbReference type="ARBA" id="ARBA00004328"/>
    </source>
</evidence>
<keyword evidence="6" id="KW-1185">Reference proteome</keyword>
<sequence>MADTDLYSVNIFPGNGTQTNFEISFAGGYISREHVKAYLRIGQGAETPVSLEWMDDNVVRYTPAPPLNSVLVVYRETPKDKPLADFSNGAVLTESSLDINAKQAVFIAAEAQDNGTERITNVEKQSIKSVNGGLVGSGFVVVGSDGVASGQDFLNIVKTATPVADDGAWGSAFADDGVWG</sequence>
<feature type="domain" description="Bacteriophage T7 tail fibre protein-like N-terminal" evidence="4">
    <location>
        <begin position="6"/>
        <end position="120"/>
    </location>
</feature>
<dbReference type="Pfam" id="PF03906">
    <property type="entry name" value="Phage_T7_tail"/>
    <property type="match status" value="1"/>
</dbReference>
<keyword evidence="2" id="KW-1227">Viral tail protein</keyword>
<reference evidence="5 6" key="1">
    <citation type="submission" date="2018-07" db="EMBL/GenBank/DDBJ databases">
        <title>Relating species composition and interactions to biofilm formation in a model drinking water community.</title>
        <authorList>
            <person name="Thompson A."/>
            <person name="English E.L."/>
            <person name="Willsey G."/>
            <person name="Nock A.M."/>
            <person name="Eckstrom K."/>
            <person name="Tighe S.W."/>
            <person name="Bavelock M."/>
            <person name="Cairns B."/>
            <person name="Foote A."/>
            <person name="Schulman H."/>
            <person name="Gupta S."/>
            <person name="Kadouri D."/>
            <person name="Wargo M.J."/>
        </authorList>
    </citation>
    <scope>NUCLEOTIDE SEQUENCE [LARGE SCALE GENOMIC DNA]</scope>
    <source>
        <strain evidence="5">SPS</strain>
    </source>
</reference>
<dbReference type="EMBL" id="MH684921">
    <property type="protein sequence ID" value="AXN53735.1"/>
    <property type="molecule type" value="Genomic_DNA"/>
</dbReference>
<dbReference type="InterPro" id="IPR005604">
    <property type="entry name" value="Phage_T7_tail_fibre-like_N"/>
</dbReference>
<comment type="subcellular location">
    <subcellularLocation>
        <location evidence="1">Virion</location>
    </subcellularLocation>
</comment>
<evidence type="ECO:0000259" key="4">
    <source>
        <dbReference type="Pfam" id="PF03906"/>
    </source>
</evidence>
<evidence type="ECO:0000256" key="3">
    <source>
        <dbReference type="ARBA" id="ARBA00022844"/>
    </source>
</evidence>